<evidence type="ECO:0000313" key="23">
    <source>
        <dbReference type="Proteomes" id="UP000758603"/>
    </source>
</evidence>
<feature type="domain" description="AMP-binding enzyme C-terminal" evidence="21">
    <location>
        <begin position="506"/>
        <end position="575"/>
    </location>
</feature>
<dbReference type="OrthoDB" id="10253869at2759"/>
<dbReference type="Pfam" id="PF00501">
    <property type="entry name" value="AMP-binding"/>
    <property type="match status" value="1"/>
</dbReference>
<dbReference type="GO" id="GO:0005778">
    <property type="term" value="C:peroxisomal membrane"/>
    <property type="evidence" value="ECO:0007669"/>
    <property type="project" value="UniProtKB-SubCell"/>
</dbReference>
<dbReference type="FunFam" id="3.40.50.12780:FF:000019">
    <property type="entry name" value="Long-chain fatty acid transporter"/>
    <property type="match status" value="1"/>
</dbReference>
<dbReference type="SUPFAM" id="SSF56801">
    <property type="entry name" value="Acetyl-CoA synthetase-like"/>
    <property type="match status" value="1"/>
</dbReference>
<dbReference type="PANTHER" id="PTHR43107:SF15">
    <property type="entry name" value="FATTY ACID TRANSPORT PROTEIN 3, ISOFORM A"/>
    <property type="match status" value="1"/>
</dbReference>
<dbReference type="GO" id="GO:0004467">
    <property type="term" value="F:long-chain fatty acid-CoA ligase activity"/>
    <property type="evidence" value="ECO:0007669"/>
    <property type="project" value="TreeGrafter"/>
</dbReference>
<evidence type="ECO:0000256" key="12">
    <source>
        <dbReference type="ARBA" id="ARBA00022989"/>
    </source>
</evidence>
<evidence type="ECO:0000256" key="2">
    <source>
        <dbReference type="ARBA" id="ARBA00004585"/>
    </source>
</evidence>
<dbReference type="Proteomes" id="UP000758603">
    <property type="component" value="Unassembled WGS sequence"/>
</dbReference>
<dbReference type="GO" id="GO:0044539">
    <property type="term" value="P:long-chain fatty acid import into cell"/>
    <property type="evidence" value="ECO:0007669"/>
    <property type="project" value="TreeGrafter"/>
</dbReference>
<evidence type="ECO:0000256" key="14">
    <source>
        <dbReference type="ARBA" id="ARBA00023136"/>
    </source>
</evidence>
<keyword evidence="9" id="KW-0812">Transmembrane</keyword>
<evidence type="ECO:0000256" key="4">
    <source>
        <dbReference type="ARBA" id="ARBA00006432"/>
    </source>
</evidence>
<keyword evidence="23" id="KW-1185">Reference proteome</keyword>
<evidence type="ECO:0000256" key="16">
    <source>
        <dbReference type="ARBA" id="ARBA00051585"/>
    </source>
</evidence>
<evidence type="ECO:0000256" key="19">
    <source>
        <dbReference type="ARBA" id="ARBA00078285"/>
    </source>
</evidence>
<evidence type="ECO:0000256" key="11">
    <source>
        <dbReference type="ARBA" id="ARBA00022840"/>
    </source>
</evidence>
<dbReference type="GeneID" id="70128547"/>
<dbReference type="GO" id="GO:0009898">
    <property type="term" value="C:cytoplasmic side of plasma membrane"/>
    <property type="evidence" value="ECO:0007669"/>
    <property type="project" value="TreeGrafter"/>
</dbReference>
<proteinExistence type="inferred from homology"/>
<reference evidence="22" key="1">
    <citation type="journal article" date="2021" name="Nat. Commun.">
        <title>Genetic determinants of endophytism in the Arabidopsis root mycobiome.</title>
        <authorList>
            <person name="Mesny F."/>
            <person name="Miyauchi S."/>
            <person name="Thiergart T."/>
            <person name="Pickel B."/>
            <person name="Atanasova L."/>
            <person name="Karlsson M."/>
            <person name="Huettel B."/>
            <person name="Barry K.W."/>
            <person name="Haridas S."/>
            <person name="Chen C."/>
            <person name="Bauer D."/>
            <person name="Andreopoulos W."/>
            <person name="Pangilinan J."/>
            <person name="LaButti K."/>
            <person name="Riley R."/>
            <person name="Lipzen A."/>
            <person name="Clum A."/>
            <person name="Drula E."/>
            <person name="Henrissat B."/>
            <person name="Kohler A."/>
            <person name="Grigoriev I.V."/>
            <person name="Martin F.M."/>
            <person name="Hacquard S."/>
        </authorList>
    </citation>
    <scope>NUCLEOTIDE SEQUENCE</scope>
    <source>
        <strain evidence="22">MPI-SDFR-AT-0073</strain>
    </source>
</reference>
<organism evidence="22 23">
    <name type="scientific">Truncatella angustata</name>
    <dbReference type="NCBI Taxonomy" id="152316"/>
    <lineage>
        <taxon>Eukaryota</taxon>
        <taxon>Fungi</taxon>
        <taxon>Dikarya</taxon>
        <taxon>Ascomycota</taxon>
        <taxon>Pezizomycotina</taxon>
        <taxon>Sordariomycetes</taxon>
        <taxon>Xylariomycetidae</taxon>
        <taxon>Amphisphaeriales</taxon>
        <taxon>Sporocadaceae</taxon>
        <taxon>Truncatella</taxon>
    </lineage>
</organism>
<evidence type="ECO:0000256" key="9">
    <source>
        <dbReference type="ARBA" id="ARBA00022692"/>
    </source>
</evidence>
<comment type="subcellular location">
    <subcellularLocation>
        <location evidence="3">Cell membrane</location>
        <topology evidence="3">Multi-pass membrane protein</topology>
    </subcellularLocation>
    <subcellularLocation>
        <location evidence="1">Lipid droplet</location>
    </subcellularLocation>
    <subcellularLocation>
        <location evidence="2">Peroxisome membrane</location>
        <topology evidence="2">Multi-pass membrane protein</topology>
    </subcellularLocation>
</comment>
<evidence type="ECO:0000256" key="1">
    <source>
        <dbReference type="ARBA" id="ARBA00004502"/>
    </source>
</evidence>
<evidence type="ECO:0000256" key="6">
    <source>
        <dbReference type="ARBA" id="ARBA00022475"/>
    </source>
</evidence>
<comment type="similarity">
    <text evidence="4">Belongs to the ATP-dependent AMP-binding enzyme family.</text>
</comment>
<dbReference type="GO" id="GO:0005324">
    <property type="term" value="F:long-chain fatty acid transmembrane transporter activity"/>
    <property type="evidence" value="ECO:0007669"/>
    <property type="project" value="TreeGrafter"/>
</dbReference>
<keyword evidence="13" id="KW-0445">Lipid transport</keyword>
<evidence type="ECO:0000256" key="5">
    <source>
        <dbReference type="ARBA" id="ARBA00022448"/>
    </source>
</evidence>
<dbReference type="GO" id="GO:0005811">
    <property type="term" value="C:lipid droplet"/>
    <property type="evidence" value="ECO:0007669"/>
    <property type="project" value="UniProtKB-SubCell"/>
</dbReference>
<evidence type="ECO:0000256" key="7">
    <source>
        <dbReference type="ARBA" id="ARBA00022598"/>
    </source>
</evidence>
<dbReference type="PROSITE" id="PS00455">
    <property type="entry name" value="AMP_BINDING"/>
    <property type="match status" value="1"/>
</dbReference>
<dbReference type="EMBL" id="JAGPXC010000002">
    <property type="protein sequence ID" value="KAH6657923.1"/>
    <property type="molecule type" value="Genomic_DNA"/>
</dbReference>
<evidence type="ECO:0000256" key="10">
    <source>
        <dbReference type="ARBA" id="ARBA00022741"/>
    </source>
</evidence>
<keyword evidence="12" id="KW-1133">Transmembrane helix</keyword>
<dbReference type="RefSeq" id="XP_045962157.1">
    <property type="nucleotide sequence ID" value="XM_046099655.1"/>
</dbReference>
<dbReference type="AlphaFoldDB" id="A0A9P8UTG1"/>
<dbReference type="InterPro" id="IPR045851">
    <property type="entry name" value="AMP-bd_C_sf"/>
</dbReference>
<dbReference type="Gene3D" id="3.30.300.30">
    <property type="match status" value="1"/>
</dbReference>
<evidence type="ECO:0000313" key="22">
    <source>
        <dbReference type="EMBL" id="KAH6657923.1"/>
    </source>
</evidence>
<evidence type="ECO:0000256" key="8">
    <source>
        <dbReference type="ARBA" id="ARBA00022677"/>
    </source>
</evidence>
<comment type="function">
    <text evidence="17">Acyl-CoA synthetase required for both the import of long chain fatty acids (LCFAs) (C14-C18) and the activation very long chain fatty acids (VLCFAs) (C20-C26) by esterification of the fatty acids into metabolically active CoA-thioesters for subsequent degradation or incorporation into phospholipids. The transport and fatty acyl-CoA synthetase activities are genetically separable and are thus independent activities. Esterifies VLCFAs in the peroxisome matrix. The VLCFAs are actively transported into peroxisomes by a PXA1-PXA2 heterodimeric transporter in the peroxisomal membrane.</text>
</comment>
<comment type="catalytic activity">
    <reaction evidence="16">
        <text>a very long-chain fatty acid + ATP + CoA = a very long-chain fatty acyl-CoA + AMP + diphosphate</text>
        <dbReference type="Rhea" id="RHEA:54536"/>
        <dbReference type="ChEBI" id="CHEBI:30616"/>
        <dbReference type="ChEBI" id="CHEBI:33019"/>
        <dbReference type="ChEBI" id="CHEBI:57287"/>
        <dbReference type="ChEBI" id="CHEBI:58950"/>
        <dbReference type="ChEBI" id="CHEBI:138261"/>
        <dbReference type="ChEBI" id="CHEBI:456215"/>
    </reaction>
</comment>
<evidence type="ECO:0000256" key="15">
    <source>
        <dbReference type="ARBA" id="ARBA00023140"/>
    </source>
</evidence>
<dbReference type="InterPro" id="IPR025110">
    <property type="entry name" value="AMP-bd_C"/>
</dbReference>
<dbReference type="FunFam" id="3.30.300.30:FF:000002">
    <property type="entry name" value="Long-chain fatty acid transport protein 1"/>
    <property type="match status" value="1"/>
</dbReference>
<accession>A0A9P8UTG1</accession>
<dbReference type="Pfam" id="PF13193">
    <property type="entry name" value="AMP-binding_C"/>
    <property type="match status" value="1"/>
</dbReference>
<protein>
    <recommendedName>
        <fullName evidence="18">Very long-chain fatty acid transport protein</fullName>
    </recommendedName>
    <alternativeName>
        <fullName evidence="19">Very-long-chain acyl-CoA synthetase</fullName>
    </alternativeName>
</protein>
<evidence type="ECO:0000256" key="17">
    <source>
        <dbReference type="ARBA" id="ARBA00060276"/>
    </source>
</evidence>
<keyword evidence="11" id="KW-0067">ATP-binding</keyword>
<dbReference type="Gene3D" id="3.40.50.12780">
    <property type="entry name" value="N-terminal domain of ligase-like"/>
    <property type="match status" value="1"/>
</dbReference>
<keyword evidence="7" id="KW-0436">Ligase</keyword>
<keyword evidence="5" id="KW-0813">Transport</keyword>
<name>A0A9P8UTG1_9PEZI</name>
<feature type="domain" description="AMP-dependent synthetase/ligase" evidence="20">
    <location>
        <begin position="64"/>
        <end position="435"/>
    </location>
</feature>
<evidence type="ECO:0000259" key="21">
    <source>
        <dbReference type="Pfam" id="PF13193"/>
    </source>
</evidence>
<comment type="caution">
    <text evidence="22">The sequence shown here is derived from an EMBL/GenBank/DDBJ whole genome shotgun (WGS) entry which is preliminary data.</text>
</comment>
<keyword evidence="8" id="KW-0551">Lipid droplet</keyword>
<evidence type="ECO:0000256" key="18">
    <source>
        <dbReference type="ARBA" id="ARBA00068795"/>
    </source>
</evidence>
<dbReference type="GO" id="GO:0005524">
    <property type="term" value="F:ATP binding"/>
    <property type="evidence" value="ECO:0007669"/>
    <property type="project" value="UniProtKB-KW"/>
</dbReference>
<sequence>MPVPLALAVPAVAAGLAYVNAKTALWYDYTMLRGITRAVWRHDRREKADRVNNFYSLEERATNKATGSNIFLMFEDRTWTYAQCYDMAMRYGNWLKIKYNLKKGDVVAMNLQNSDHYILLCFGMWSIGVKPAFINYNLTGKALTHCVEAANAVLMLADPELEKNVDEYVRTTLNGLKIDFLTEQAHSEIKATTAERPPDSLRSGDTGKDMAILIYTSGTTGLPKAAIISWSKLTVAGNFCTGWLYTRPTDIFYTCMPIYHSSATVMGFSHILEAGATFAIGKRFSTKTFWKDVRRFDATMIQYVGETLRYLLAAPSEIDLSTGEKLDKKHRVHTAFGNGLRPDVWEKFRERFGIESIAEFYGATEGFLATWNKTRNDYAAGAIGRNGWIYELVMNSKMAIIDVDPDTSEVRRDPKTGLSRKVPRGEVGELMFHIPDMENSTEQFQGYYNNKGATDSKVVRNVLKKGDGYFRSGDLIRWDREGRMYFHDRIGDTFRWKSENVATTEVSQMMGMHPSVQEANVYGVELPNHDGRAGCVAIVLKEEPSDSVMNGLAEHGRKMLPKYAVPIFLRVVKDVGSSITGTNKQQKHDLRVQGVDPYKVGSDELWWLKGNTYVKFSHKDWQELNGGRVKL</sequence>
<dbReference type="InterPro" id="IPR020845">
    <property type="entry name" value="AMP-binding_CS"/>
</dbReference>
<dbReference type="PANTHER" id="PTHR43107">
    <property type="entry name" value="LONG-CHAIN FATTY ACID TRANSPORT PROTEIN"/>
    <property type="match status" value="1"/>
</dbReference>
<keyword evidence="15" id="KW-0576">Peroxisome</keyword>
<dbReference type="InterPro" id="IPR042099">
    <property type="entry name" value="ANL_N_sf"/>
</dbReference>
<evidence type="ECO:0000256" key="13">
    <source>
        <dbReference type="ARBA" id="ARBA00023055"/>
    </source>
</evidence>
<keyword evidence="14" id="KW-0472">Membrane</keyword>
<evidence type="ECO:0000259" key="20">
    <source>
        <dbReference type="Pfam" id="PF00501"/>
    </source>
</evidence>
<keyword evidence="6" id="KW-1003">Cell membrane</keyword>
<evidence type="ECO:0000256" key="3">
    <source>
        <dbReference type="ARBA" id="ARBA00004651"/>
    </source>
</evidence>
<dbReference type="InterPro" id="IPR000873">
    <property type="entry name" value="AMP-dep_synth/lig_dom"/>
</dbReference>
<keyword evidence="10" id="KW-0547">Nucleotide-binding</keyword>
<gene>
    <name evidence="22" type="ORF">BKA67DRAFT_533105</name>
</gene>